<keyword evidence="2" id="KW-0560">Oxidoreductase</keyword>
<keyword evidence="5" id="KW-1185">Reference proteome</keyword>
<dbReference type="OrthoDB" id="9983560at2759"/>
<accession>A0A8I2YZM1</accession>
<dbReference type="InterPro" id="IPR006094">
    <property type="entry name" value="Oxid_FAD_bind_N"/>
</dbReference>
<dbReference type="Gene3D" id="3.30.465.10">
    <property type="match status" value="2"/>
</dbReference>
<dbReference type="Proteomes" id="UP000683000">
    <property type="component" value="Unassembled WGS sequence"/>
</dbReference>
<dbReference type="SUPFAM" id="SSF56176">
    <property type="entry name" value="FAD-binding/transporter-associated domain-like"/>
    <property type="match status" value="1"/>
</dbReference>
<dbReference type="AlphaFoldDB" id="A0A8I2YZM1"/>
<sequence length="484" mass="52676">MHCLLARHFAHHRAIFARSAFSTQRVDARASNIWDALNSTVEGRLRASVPFARPCFTLASVDIGSFNPIECTNITQNYLDHFTRSRTFGAYMNTQWETCQQRSTQCLLDDTLPNNTAAYNPPQSCAQGSIPNYYVEVAKVSDVQAAVVFAKNNSIPLVIKNTGAGANFDVLYQFADANNITLPGAEDLTVGAGGGYLMGGGHSALSPVYGLAVDRVLEFEVVVASGQVLVANRCQNSDLFFALRGGGGGTFGVVTQITTLALPQVSLSTVVVGYQSTPEKERAFVEFLVEHAMEYANQGWGGYATPKTGLILTTPLLNLTAAEAAMASLQNFTNNTLGGFFTLNSYPSYLSFFQTSLAPYPVPVGLPFIFASRLVPTANFETKKNRNLLVEAMIPSFETASLPIILLVAPYLYNYQGGTSVTDAWRSSLWHVAIADFWNYDTTYGQREQIYASATSSMAPLRALTPKSGAYQVGIFREIQNAMY</sequence>
<feature type="domain" description="FAD-binding PCMH-type" evidence="3">
    <location>
        <begin position="163"/>
        <end position="264"/>
    </location>
</feature>
<organism evidence="4 5">
    <name type="scientific">Boletus reticuloceps</name>
    <dbReference type="NCBI Taxonomy" id="495285"/>
    <lineage>
        <taxon>Eukaryota</taxon>
        <taxon>Fungi</taxon>
        <taxon>Dikarya</taxon>
        <taxon>Basidiomycota</taxon>
        <taxon>Agaricomycotina</taxon>
        <taxon>Agaricomycetes</taxon>
        <taxon>Agaricomycetidae</taxon>
        <taxon>Boletales</taxon>
        <taxon>Boletineae</taxon>
        <taxon>Boletaceae</taxon>
        <taxon>Boletoideae</taxon>
        <taxon>Boletus</taxon>
    </lineage>
</organism>
<dbReference type="GO" id="GO:0016491">
    <property type="term" value="F:oxidoreductase activity"/>
    <property type="evidence" value="ECO:0007669"/>
    <property type="project" value="UniProtKB-KW"/>
</dbReference>
<dbReference type="InterPro" id="IPR016166">
    <property type="entry name" value="FAD-bd_PCMH"/>
</dbReference>
<evidence type="ECO:0000259" key="3">
    <source>
        <dbReference type="PROSITE" id="PS51387"/>
    </source>
</evidence>
<evidence type="ECO:0000313" key="5">
    <source>
        <dbReference type="Proteomes" id="UP000683000"/>
    </source>
</evidence>
<evidence type="ECO:0000256" key="1">
    <source>
        <dbReference type="ARBA" id="ARBA00005466"/>
    </source>
</evidence>
<evidence type="ECO:0000256" key="2">
    <source>
        <dbReference type="ARBA" id="ARBA00023002"/>
    </source>
</evidence>
<dbReference type="GO" id="GO:0071949">
    <property type="term" value="F:FAD binding"/>
    <property type="evidence" value="ECO:0007669"/>
    <property type="project" value="InterPro"/>
</dbReference>
<dbReference type="PROSITE" id="PS51387">
    <property type="entry name" value="FAD_PCMH"/>
    <property type="match status" value="1"/>
</dbReference>
<proteinExistence type="inferred from homology"/>
<reference evidence="4" key="1">
    <citation type="submission" date="2021-03" db="EMBL/GenBank/DDBJ databases">
        <title>Evolutionary innovations through gain and loss of genes in the ectomycorrhizal Boletales.</title>
        <authorList>
            <person name="Wu G."/>
            <person name="Miyauchi S."/>
            <person name="Morin E."/>
            <person name="Yang Z.-L."/>
            <person name="Xu J."/>
            <person name="Martin F.M."/>
        </authorList>
    </citation>
    <scope>NUCLEOTIDE SEQUENCE</scope>
    <source>
        <strain evidence="4">BR01</strain>
    </source>
</reference>
<dbReference type="EMBL" id="JAGFBS010000002">
    <property type="protein sequence ID" value="KAG6380592.1"/>
    <property type="molecule type" value="Genomic_DNA"/>
</dbReference>
<dbReference type="InterPro" id="IPR050432">
    <property type="entry name" value="FAD-linked_Oxidoreductases_BP"/>
</dbReference>
<dbReference type="Pfam" id="PF01565">
    <property type="entry name" value="FAD_binding_4"/>
    <property type="match status" value="1"/>
</dbReference>
<dbReference type="PANTHER" id="PTHR13878">
    <property type="entry name" value="GULONOLACTONE OXIDASE"/>
    <property type="match status" value="1"/>
</dbReference>
<dbReference type="PANTHER" id="PTHR13878:SF91">
    <property type="entry name" value="FAD BINDING DOMAIN PROTEIN (AFU_ORTHOLOGUE AFUA_6G12070)-RELATED"/>
    <property type="match status" value="1"/>
</dbReference>
<protein>
    <submittedName>
        <fullName evidence="4">FAD-binding domain-containing protein</fullName>
    </submittedName>
</protein>
<name>A0A8I2YZM1_9AGAM</name>
<evidence type="ECO:0000313" key="4">
    <source>
        <dbReference type="EMBL" id="KAG6380592.1"/>
    </source>
</evidence>
<dbReference type="InterPro" id="IPR036318">
    <property type="entry name" value="FAD-bd_PCMH-like_sf"/>
</dbReference>
<comment type="caution">
    <text evidence="4">The sequence shown here is derived from an EMBL/GenBank/DDBJ whole genome shotgun (WGS) entry which is preliminary data.</text>
</comment>
<dbReference type="InterPro" id="IPR016169">
    <property type="entry name" value="FAD-bd_PCMH_sub2"/>
</dbReference>
<gene>
    <name evidence="4" type="ORF">JVT61DRAFT_4956</name>
</gene>
<comment type="similarity">
    <text evidence="1">Belongs to the oxygen-dependent FAD-linked oxidoreductase family.</text>
</comment>